<gene>
    <name evidence="1" type="ORF">DJFAAGMI_01261</name>
</gene>
<sequence length="225" mass="24103">MPAGFQSFNDAGTYQINDANPNYVFHSAVTVTPGEQVFGNVYSTTIEVPANCIVAFQSAVALTPLRATGTKVQLLQARLSGAAAPVTAYIFQPQPNAPRGNAGLQVWDGAGVLKFDSAYGPLKVVDVIDGEGSFTLPSTSCAVVPVYQVKITTDTLAGLFPSVFRLIAFTYGYIAINGNQLTIGRADLWSWLRSFNQNSGLDFPNLGMQYVQSRYLVVDVSGIHP</sequence>
<reference evidence="1 2" key="1">
    <citation type="submission" date="2020-03" db="EMBL/GenBank/DDBJ databases">
        <title>The role of nitrogen metabolism on polyethylene biodegradation.</title>
        <authorList>
            <person name="Peixoto J."/>
            <person name="Vizzotto C.S."/>
            <person name="Ramos A."/>
            <person name="Alves G."/>
            <person name="Steindorff A."/>
            <person name="Kruger R."/>
        </authorList>
    </citation>
    <scope>NUCLEOTIDE SEQUENCE [LARGE SCALE GENOMIC DNA]</scope>
    <source>
        <strain evidence="1 2">PE63</strain>
    </source>
</reference>
<evidence type="ECO:0000313" key="2">
    <source>
        <dbReference type="Proteomes" id="UP001647436"/>
    </source>
</evidence>
<keyword evidence="2" id="KW-1185">Reference proteome</keyword>
<dbReference type="Proteomes" id="UP001647436">
    <property type="component" value="Unassembled WGS sequence"/>
</dbReference>
<dbReference type="RefSeq" id="WP_211456386.1">
    <property type="nucleotide sequence ID" value="NZ_JAANES010000001.1"/>
</dbReference>
<comment type="caution">
    <text evidence="1">The sequence shown here is derived from an EMBL/GenBank/DDBJ whole genome shotgun (WGS) entry which is preliminary data.</text>
</comment>
<dbReference type="EMBL" id="JAANES010000001">
    <property type="protein sequence ID" value="MBS3018529.1"/>
    <property type="molecule type" value="Genomic_DNA"/>
</dbReference>
<organism evidence="1 2">
    <name type="scientific">Comamonas brasiliensis</name>
    <dbReference type="NCBI Taxonomy" id="1812482"/>
    <lineage>
        <taxon>Bacteria</taxon>
        <taxon>Pseudomonadati</taxon>
        <taxon>Pseudomonadota</taxon>
        <taxon>Betaproteobacteria</taxon>
        <taxon>Burkholderiales</taxon>
        <taxon>Comamonadaceae</taxon>
        <taxon>Comamonas</taxon>
    </lineage>
</organism>
<proteinExistence type="predicted"/>
<accession>A0ABS5LPV2</accession>
<evidence type="ECO:0000313" key="1">
    <source>
        <dbReference type="EMBL" id="MBS3018529.1"/>
    </source>
</evidence>
<name>A0ABS5LPV2_9BURK</name>
<protein>
    <submittedName>
        <fullName evidence="1">Uncharacterized protein</fullName>
    </submittedName>
</protein>